<proteinExistence type="predicted"/>
<evidence type="ECO:0000256" key="1">
    <source>
        <dbReference type="SAM" id="Phobius"/>
    </source>
</evidence>
<keyword evidence="1" id="KW-0472">Membrane</keyword>
<dbReference type="OrthoDB" id="9182730at2"/>
<sequence>MNTPPGKPYALPLSTWLLGIPGLVCLIAGLVLAAGDFSGHHPMLAEPGTAIVLIVSAVALLGSAAFPAVLKRLADNDRAATPGQ</sequence>
<keyword evidence="1" id="KW-1133">Transmembrane helix</keyword>
<dbReference type="RefSeq" id="WP_110522524.1">
    <property type="nucleotide sequence ID" value="NZ_QKOE01000001.1"/>
</dbReference>
<name>A0A323V297_9RHOO</name>
<gene>
    <name evidence="2" type="ORF">DNK49_01410</name>
</gene>
<dbReference type="AlphaFoldDB" id="A0A323V297"/>
<keyword evidence="3" id="KW-1185">Reference proteome</keyword>
<accession>A0A323V297</accession>
<reference evidence="2 3" key="1">
    <citation type="submission" date="2018-06" db="EMBL/GenBank/DDBJ databases">
        <title>Azoarcus communis strain SWub3 genome.</title>
        <authorList>
            <person name="Zorraquino Salvo V."/>
            <person name="Toubiana D."/>
            <person name="Blumwald E."/>
        </authorList>
    </citation>
    <scope>NUCLEOTIDE SEQUENCE [LARGE SCALE GENOMIC DNA]</scope>
    <source>
        <strain evidence="2 3">SWub3</strain>
    </source>
</reference>
<dbReference type="EMBL" id="QKOE01000001">
    <property type="protein sequence ID" value="PZA18223.1"/>
    <property type="molecule type" value="Genomic_DNA"/>
</dbReference>
<feature type="transmembrane region" description="Helical" evidence="1">
    <location>
        <begin position="49"/>
        <end position="70"/>
    </location>
</feature>
<protein>
    <submittedName>
        <fullName evidence="2">Uncharacterized protein</fullName>
    </submittedName>
</protein>
<organism evidence="2 3">
    <name type="scientific">Parazoarcus communis SWub3 = DSM 12120</name>
    <dbReference type="NCBI Taxonomy" id="1121029"/>
    <lineage>
        <taxon>Bacteria</taxon>
        <taxon>Pseudomonadati</taxon>
        <taxon>Pseudomonadota</taxon>
        <taxon>Betaproteobacteria</taxon>
        <taxon>Rhodocyclales</taxon>
        <taxon>Zoogloeaceae</taxon>
        <taxon>Parazoarcus</taxon>
    </lineage>
</organism>
<comment type="caution">
    <text evidence="2">The sequence shown here is derived from an EMBL/GenBank/DDBJ whole genome shotgun (WGS) entry which is preliminary data.</text>
</comment>
<keyword evidence="1" id="KW-0812">Transmembrane</keyword>
<evidence type="ECO:0000313" key="3">
    <source>
        <dbReference type="Proteomes" id="UP000248259"/>
    </source>
</evidence>
<dbReference type="Proteomes" id="UP000248259">
    <property type="component" value="Unassembled WGS sequence"/>
</dbReference>
<evidence type="ECO:0000313" key="2">
    <source>
        <dbReference type="EMBL" id="PZA18223.1"/>
    </source>
</evidence>